<keyword evidence="1" id="KW-1133">Transmembrane helix</keyword>
<organism evidence="2 3">
    <name type="scientific">Pseudoglutamicibacter cumminsii</name>
    <dbReference type="NCBI Taxonomy" id="156979"/>
    <lineage>
        <taxon>Bacteria</taxon>
        <taxon>Bacillati</taxon>
        <taxon>Actinomycetota</taxon>
        <taxon>Actinomycetes</taxon>
        <taxon>Micrococcales</taxon>
        <taxon>Micrococcaceae</taxon>
        <taxon>Pseudoglutamicibacter</taxon>
    </lineage>
</organism>
<keyword evidence="1" id="KW-0812">Transmembrane</keyword>
<evidence type="ECO:0000313" key="3">
    <source>
        <dbReference type="Proteomes" id="UP001240483"/>
    </source>
</evidence>
<name>A0AAP4FE27_9MICC</name>
<dbReference type="AlphaFoldDB" id="A0AAP4FE27"/>
<reference evidence="2" key="1">
    <citation type="submission" date="2023-05" db="EMBL/GenBank/DDBJ databases">
        <title>Cataloging the Phylogenetic Diversity of Human Bladder Bacteria.</title>
        <authorList>
            <person name="Du J."/>
        </authorList>
    </citation>
    <scope>NUCLEOTIDE SEQUENCE</scope>
    <source>
        <strain evidence="2">UMB9978</strain>
    </source>
</reference>
<accession>A0AAP4FE27</accession>
<keyword evidence="1" id="KW-0472">Membrane</keyword>
<comment type="caution">
    <text evidence="2">The sequence shown here is derived from an EMBL/GenBank/DDBJ whole genome shotgun (WGS) entry which is preliminary data.</text>
</comment>
<protein>
    <submittedName>
        <fullName evidence="2">DUF4233 domain-containing protein</fullName>
    </submittedName>
</protein>
<feature type="transmembrane region" description="Helical" evidence="1">
    <location>
        <begin position="59"/>
        <end position="79"/>
    </location>
</feature>
<dbReference type="EMBL" id="JASODW010000001">
    <property type="protein sequence ID" value="MDK6274228.1"/>
    <property type="molecule type" value="Genomic_DNA"/>
</dbReference>
<proteinExistence type="predicted"/>
<dbReference type="Pfam" id="PF14017">
    <property type="entry name" value="DUF4233"/>
    <property type="match status" value="1"/>
</dbReference>
<feature type="transmembrane region" description="Helical" evidence="1">
    <location>
        <begin position="91"/>
        <end position="118"/>
    </location>
</feature>
<sequence>MAQKRYTKKQLAWRPGQKKQQRSIAMMFGSSTLTLEALVVVFAGLALFGKHGLLEGGGLPYLLTCVVIGVVMVLTCAFLRQPWGVALGWGLQVVMIALGILEPMMFVVGSIFACIWAYGIIKGKQMDRENVLRAQEQAEWEAQNG</sequence>
<gene>
    <name evidence="2" type="ORF">QP116_00400</name>
</gene>
<dbReference type="Proteomes" id="UP001240483">
    <property type="component" value="Unassembled WGS sequence"/>
</dbReference>
<evidence type="ECO:0000256" key="1">
    <source>
        <dbReference type="SAM" id="Phobius"/>
    </source>
</evidence>
<evidence type="ECO:0000313" key="2">
    <source>
        <dbReference type="EMBL" id="MDK6274228.1"/>
    </source>
</evidence>
<dbReference type="RefSeq" id="WP_285332272.1">
    <property type="nucleotide sequence ID" value="NZ_JASODW010000001.1"/>
</dbReference>
<feature type="transmembrane region" description="Helical" evidence="1">
    <location>
        <begin position="24"/>
        <end position="47"/>
    </location>
</feature>
<dbReference type="InterPro" id="IPR025327">
    <property type="entry name" value="DUF4233"/>
</dbReference>